<proteinExistence type="predicted"/>
<evidence type="ECO:0000313" key="2">
    <source>
        <dbReference type="Proteomes" id="UP000823775"/>
    </source>
</evidence>
<keyword evidence="2" id="KW-1185">Reference proteome</keyword>
<comment type="caution">
    <text evidence="1">The sequence shown here is derived from an EMBL/GenBank/DDBJ whole genome shotgun (WGS) entry which is preliminary data.</text>
</comment>
<evidence type="ECO:0000313" key="1">
    <source>
        <dbReference type="EMBL" id="MCD9561440.1"/>
    </source>
</evidence>
<accession>A0ABS8UTP7</accession>
<reference evidence="1 2" key="1">
    <citation type="journal article" date="2021" name="BMC Genomics">
        <title>Datura genome reveals duplications of psychoactive alkaloid biosynthetic genes and high mutation rate following tissue culture.</title>
        <authorList>
            <person name="Rajewski A."/>
            <person name="Carter-House D."/>
            <person name="Stajich J."/>
            <person name="Litt A."/>
        </authorList>
    </citation>
    <scope>NUCLEOTIDE SEQUENCE [LARGE SCALE GENOMIC DNA]</scope>
    <source>
        <strain evidence="1">AR-01</strain>
    </source>
</reference>
<gene>
    <name evidence="1" type="ORF">HAX54_020551</name>
</gene>
<evidence type="ECO:0008006" key="3">
    <source>
        <dbReference type="Google" id="ProtNLM"/>
    </source>
</evidence>
<organism evidence="1 2">
    <name type="scientific">Datura stramonium</name>
    <name type="common">Jimsonweed</name>
    <name type="synonym">Common thornapple</name>
    <dbReference type="NCBI Taxonomy" id="4076"/>
    <lineage>
        <taxon>Eukaryota</taxon>
        <taxon>Viridiplantae</taxon>
        <taxon>Streptophyta</taxon>
        <taxon>Embryophyta</taxon>
        <taxon>Tracheophyta</taxon>
        <taxon>Spermatophyta</taxon>
        <taxon>Magnoliopsida</taxon>
        <taxon>eudicotyledons</taxon>
        <taxon>Gunneridae</taxon>
        <taxon>Pentapetalae</taxon>
        <taxon>asterids</taxon>
        <taxon>lamiids</taxon>
        <taxon>Solanales</taxon>
        <taxon>Solanaceae</taxon>
        <taxon>Solanoideae</taxon>
        <taxon>Datureae</taxon>
        <taxon>Datura</taxon>
    </lineage>
</organism>
<name>A0ABS8UTP7_DATST</name>
<protein>
    <recommendedName>
        <fullName evidence="3">Retrotransposon gag domain-containing protein</fullName>
    </recommendedName>
</protein>
<dbReference type="EMBL" id="JACEIK010002478">
    <property type="protein sequence ID" value="MCD9561440.1"/>
    <property type="molecule type" value="Genomic_DNA"/>
</dbReference>
<sequence length="179" mass="20827">MRYQFKGLQRDDMKTTEYEMRFHALAHLALMILPVDAEQVRSFEKGLITLIRVAFAHLVSSGASLQQHVTLVSERRSPWANAMSESTATTTKNGELPRKIDELCEQEKGGYPKPQRDRFQRVEFPRFYGDDIKGWLYKEEQYFDIWLCQRKRSSWGNQSRGIGIENDKFGGKSTITKSR</sequence>
<feature type="non-terminal residue" evidence="1">
    <location>
        <position position="179"/>
    </location>
</feature>
<dbReference type="Proteomes" id="UP000823775">
    <property type="component" value="Unassembled WGS sequence"/>
</dbReference>